<gene>
    <name evidence="1" type="ORF">ES675_10370</name>
</gene>
<sequence>MIKTLYITIVFMLFSGIGHAQYTLKNYSNAEIDKLPIVKEIANWIQYNQIDYVIPLLANKNVIDQTYLDSETTFLSLEYTRDRIDSNTHTTVVDDRNIVWYERNFYKNSKSKLKPRYQIYFTVEFINDSYRIIDLRFGKKKKINTSEYDTN</sequence>
<dbReference type="AlphaFoldDB" id="A0A5D0QWS7"/>
<dbReference type="RefSeq" id="WP_066251655.1">
    <property type="nucleotide sequence ID" value="NZ_VSKL01000003.1"/>
</dbReference>
<reference evidence="1 2" key="1">
    <citation type="submission" date="2019-08" db="EMBL/GenBank/DDBJ databases">
        <title>Genomes of Antarctic Bizionia species.</title>
        <authorList>
            <person name="Bowman J.P."/>
        </authorList>
    </citation>
    <scope>NUCLEOTIDE SEQUENCE [LARGE SCALE GENOMIC DNA]</scope>
    <source>
        <strain evidence="1 2">APA-1</strain>
    </source>
</reference>
<protein>
    <submittedName>
        <fullName evidence="1">Uncharacterized protein</fullName>
    </submittedName>
</protein>
<keyword evidence="2" id="KW-1185">Reference proteome</keyword>
<comment type="caution">
    <text evidence="1">The sequence shown here is derived from an EMBL/GenBank/DDBJ whole genome shotgun (WGS) entry which is preliminary data.</text>
</comment>
<dbReference type="Proteomes" id="UP000324358">
    <property type="component" value="Unassembled WGS sequence"/>
</dbReference>
<dbReference type="OrthoDB" id="1441799at2"/>
<organism evidence="1 2">
    <name type="scientific">Bizionia algoritergicola</name>
    <dbReference type="NCBI Taxonomy" id="291187"/>
    <lineage>
        <taxon>Bacteria</taxon>
        <taxon>Pseudomonadati</taxon>
        <taxon>Bacteroidota</taxon>
        <taxon>Flavobacteriia</taxon>
        <taxon>Flavobacteriales</taxon>
        <taxon>Flavobacteriaceae</taxon>
        <taxon>Bizionia</taxon>
    </lineage>
</organism>
<proteinExistence type="predicted"/>
<evidence type="ECO:0000313" key="2">
    <source>
        <dbReference type="Proteomes" id="UP000324358"/>
    </source>
</evidence>
<evidence type="ECO:0000313" key="1">
    <source>
        <dbReference type="EMBL" id="TYB72938.1"/>
    </source>
</evidence>
<name>A0A5D0QWS7_9FLAO</name>
<accession>A0A5D0QWS7</accession>
<dbReference type="EMBL" id="VSKL01000003">
    <property type="protein sequence ID" value="TYB72938.1"/>
    <property type="molecule type" value="Genomic_DNA"/>
</dbReference>